<comment type="pathway">
    <text evidence="5">Metabolic intermediate biosynthesis; chorismate biosynthesis; chorismate from D-erythrose 4-phosphate and phosphoenolpyruvate: step 3/7.</text>
</comment>
<accession>A0A2S7MVD8</accession>
<keyword evidence="2 5" id="KW-0057">Aromatic amino acid biosynthesis</keyword>
<dbReference type="FunFam" id="3.20.20.70:FF:000047">
    <property type="entry name" value="3-dehydroquinate dehydratase"/>
    <property type="match status" value="1"/>
</dbReference>
<dbReference type="GO" id="GO:0003855">
    <property type="term" value="F:3-dehydroquinate dehydratase activity"/>
    <property type="evidence" value="ECO:0007669"/>
    <property type="project" value="UniProtKB-UniRule"/>
</dbReference>
<evidence type="ECO:0000256" key="2">
    <source>
        <dbReference type="ARBA" id="ARBA00023141"/>
    </source>
</evidence>
<dbReference type="Gene3D" id="3.20.20.70">
    <property type="entry name" value="Aldolase class I"/>
    <property type="match status" value="1"/>
</dbReference>
<evidence type="ECO:0000256" key="3">
    <source>
        <dbReference type="ARBA" id="ARBA00023239"/>
    </source>
</evidence>
<evidence type="ECO:0000256" key="5">
    <source>
        <dbReference type="HAMAP-Rule" id="MF_00214"/>
    </source>
</evidence>
<dbReference type="CDD" id="cd00502">
    <property type="entry name" value="DHQase_I"/>
    <property type="match status" value="1"/>
</dbReference>
<keyword evidence="3 5" id="KW-0456">Lyase</keyword>
<dbReference type="InterPro" id="IPR001381">
    <property type="entry name" value="DHquinase_I"/>
</dbReference>
<dbReference type="GO" id="GO:0046279">
    <property type="term" value="P:3,4-dihydroxybenzoate biosynthetic process"/>
    <property type="evidence" value="ECO:0007669"/>
    <property type="project" value="UniProtKB-ARBA"/>
</dbReference>
<proteinExistence type="inferred from homology"/>
<comment type="caution">
    <text evidence="5">Lacks conserved residue(s) required for the propagation of feature annotation.</text>
</comment>
<dbReference type="EC" id="4.2.1.10" evidence="5"/>
<feature type="binding site" evidence="5">
    <location>
        <position position="236"/>
    </location>
    <ligand>
        <name>3-dehydroquinate</name>
        <dbReference type="ChEBI" id="CHEBI:32364"/>
    </ligand>
</feature>
<dbReference type="EMBL" id="PKOZ01000022">
    <property type="protein sequence ID" value="PQD93771.1"/>
    <property type="molecule type" value="Genomic_DNA"/>
</dbReference>
<evidence type="ECO:0000256" key="1">
    <source>
        <dbReference type="ARBA" id="ARBA00001864"/>
    </source>
</evidence>
<comment type="function">
    <text evidence="5">Involved in the third step of the chorismate pathway, which leads to the biosynthesis of aromatic amino acids. Catalyzes the cis-dehydration of 3-dehydroquinate (DHQ) and introduces the first double bond of the aromatic ring to yield 3-dehydroshikimate.</text>
</comment>
<feature type="binding site" evidence="5">
    <location>
        <position position="232"/>
    </location>
    <ligand>
        <name>3-dehydroquinate</name>
        <dbReference type="ChEBI" id="CHEBI:32364"/>
    </ligand>
</feature>
<evidence type="ECO:0000313" key="7">
    <source>
        <dbReference type="Proteomes" id="UP000239663"/>
    </source>
</evidence>
<dbReference type="HAMAP" id="MF_00214">
    <property type="entry name" value="AroD"/>
    <property type="match status" value="1"/>
</dbReference>
<keyword evidence="7" id="KW-1185">Reference proteome</keyword>
<comment type="catalytic activity">
    <reaction evidence="1 5">
        <text>3-dehydroquinate = 3-dehydroshikimate + H2O</text>
        <dbReference type="Rhea" id="RHEA:21096"/>
        <dbReference type="ChEBI" id="CHEBI:15377"/>
        <dbReference type="ChEBI" id="CHEBI:16630"/>
        <dbReference type="ChEBI" id="CHEBI:32364"/>
        <dbReference type="EC" id="4.2.1.10"/>
    </reaction>
</comment>
<comment type="subunit">
    <text evidence="5">Homodimer.</text>
</comment>
<dbReference type="RefSeq" id="WP_104850863.1">
    <property type="nucleotide sequence ID" value="NZ_PKOZ01000022.1"/>
</dbReference>
<protein>
    <recommendedName>
        <fullName evidence="5">3-dehydroquinate dehydratase</fullName>
        <shortName evidence="5">3-dehydroquinase</shortName>
        <ecNumber evidence="5">4.2.1.10</ecNumber>
    </recommendedName>
    <alternativeName>
        <fullName evidence="5">Type I DHQase</fullName>
    </alternativeName>
    <alternativeName>
        <fullName evidence="5">Type I dehydroquinase</fullName>
        <shortName evidence="5">DHQ1</shortName>
    </alternativeName>
</protein>
<dbReference type="InterPro" id="IPR018508">
    <property type="entry name" value="3-dehydroquinate_DH_AS"/>
</dbReference>
<keyword evidence="4 5" id="KW-0704">Schiff base</keyword>
<dbReference type="PANTHER" id="PTHR43699">
    <property type="entry name" value="3-DEHYDROQUINATE DEHYDRATASE"/>
    <property type="match status" value="1"/>
</dbReference>
<gene>
    <name evidence="5" type="primary">aroD</name>
    <name evidence="6" type="ORF">CYL18_18000</name>
</gene>
<dbReference type="GO" id="GO:0008652">
    <property type="term" value="P:amino acid biosynthetic process"/>
    <property type="evidence" value="ECO:0007669"/>
    <property type="project" value="UniProtKB-KW"/>
</dbReference>
<dbReference type="SUPFAM" id="SSF51569">
    <property type="entry name" value="Aldolase"/>
    <property type="match status" value="1"/>
</dbReference>
<sequence length="255" mass="28698">MTTWNIKNMKIGEGIPKIIVPLVGETEEEILEEAAFVRELAPDVVEWRADLYEHVENLDKVKVLLTKLRTIFEKELLLFTFRSHKEGGKKEISDVFYAKLNETAIQTKQIDLIDVELFSKKESIEQLIATANDNAVYVIMSNHDFEKTPSKEEILKRLCQMQDYGAHILKLAVMPRNAGDVLTLLDATYTMKTEYADRPLITMSMAGTGVISRLAGEVFGSDFTFAAGKDASAPGQIPVEELRSVQGTIHKNLTY</sequence>
<dbReference type="PANTHER" id="PTHR43699:SF1">
    <property type="entry name" value="3-DEHYDROQUINATE DEHYDRATASE"/>
    <property type="match status" value="1"/>
</dbReference>
<comment type="caution">
    <text evidence="6">The sequence shown here is derived from an EMBL/GenBank/DDBJ whole genome shotgun (WGS) entry which is preliminary data.</text>
</comment>
<dbReference type="NCBIfam" id="TIGR01093">
    <property type="entry name" value="aroD"/>
    <property type="match status" value="1"/>
</dbReference>
<dbReference type="GO" id="GO:0009423">
    <property type="term" value="P:chorismate biosynthetic process"/>
    <property type="evidence" value="ECO:0007669"/>
    <property type="project" value="UniProtKB-UniRule"/>
</dbReference>
<dbReference type="AlphaFoldDB" id="A0A2S7MVD8"/>
<dbReference type="OrthoDB" id="9813659at2"/>
<dbReference type="Proteomes" id="UP000239663">
    <property type="component" value="Unassembled WGS sequence"/>
</dbReference>
<keyword evidence="5" id="KW-0028">Amino-acid biosynthesis</keyword>
<dbReference type="InterPro" id="IPR013785">
    <property type="entry name" value="Aldolase_TIM"/>
</dbReference>
<dbReference type="InterPro" id="IPR050146">
    <property type="entry name" value="Type-I_3-dehydroquinase"/>
</dbReference>
<dbReference type="Pfam" id="PF01487">
    <property type="entry name" value="DHquinase_I"/>
    <property type="match status" value="1"/>
</dbReference>
<feature type="binding site" evidence="5">
    <location>
        <begin position="46"/>
        <end position="48"/>
    </location>
    <ligand>
        <name>3-dehydroquinate</name>
        <dbReference type="ChEBI" id="CHEBI:32364"/>
    </ligand>
</feature>
<dbReference type="UniPathway" id="UPA00053">
    <property type="reaction ID" value="UER00086"/>
</dbReference>
<feature type="active site" description="Proton donor/acceptor" evidence="5">
    <location>
        <position position="143"/>
    </location>
</feature>
<dbReference type="GO" id="GO:0009073">
    <property type="term" value="P:aromatic amino acid family biosynthetic process"/>
    <property type="evidence" value="ECO:0007669"/>
    <property type="project" value="UniProtKB-KW"/>
</dbReference>
<evidence type="ECO:0000313" key="6">
    <source>
        <dbReference type="EMBL" id="PQD93771.1"/>
    </source>
</evidence>
<reference evidence="6 7" key="1">
    <citation type="submission" date="2017-12" db="EMBL/GenBank/DDBJ databases">
        <title>Taxonomic description and draft genome of Pradoshia cofamensis Gen. nov., sp. nov., a thermotolerant bacillale isolated from anterior gut of earthworm Eisenia fetida.</title>
        <authorList>
            <person name="Saha T."/>
            <person name="Chakraborty R."/>
        </authorList>
    </citation>
    <scope>NUCLEOTIDE SEQUENCE [LARGE SCALE GENOMIC DNA]</scope>
    <source>
        <strain evidence="6 7">EAG3</strain>
    </source>
</reference>
<feature type="binding site" evidence="5">
    <location>
        <position position="213"/>
    </location>
    <ligand>
        <name>3-dehydroquinate</name>
        <dbReference type="ChEBI" id="CHEBI:32364"/>
    </ligand>
</feature>
<feature type="active site" description="Schiff-base intermediate with substrate" evidence="5">
    <location>
        <position position="170"/>
    </location>
</feature>
<organism evidence="6 7">
    <name type="scientific">Pradoshia eiseniae</name>
    <dbReference type="NCBI Taxonomy" id="2064768"/>
    <lineage>
        <taxon>Bacteria</taxon>
        <taxon>Bacillati</taxon>
        <taxon>Bacillota</taxon>
        <taxon>Bacilli</taxon>
        <taxon>Bacillales</taxon>
        <taxon>Bacillaceae</taxon>
        <taxon>Pradoshia</taxon>
    </lineage>
</organism>
<name>A0A2S7MVD8_9BACI</name>
<dbReference type="PROSITE" id="PS01028">
    <property type="entry name" value="DEHYDROQUINASE_I"/>
    <property type="match status" value="1"/>
</dbReference>
<comment type="similarity">
    <text evidence="5">Belongs to the type-I 3-dehydroquinase family.</text>
</comment>
<feature type="binding site" evidence="5">
    <location>
        <position position="82"/>
    </location>
    <ligand>
        <name>3-dehydroquinate</name>
        <dbReference type="ChEBI" id="CHEBI:32364"/>
    </ligand>
</feature>
<evidence type="ECO:0000256" key="4">
    <source>
        <dbReference type="ARBA" id="ARBA00023270"/>
    </source>
</evidence>